<reference evidence="2 3" key="1">
    <citation type="submission" date="2018-06" db="EMBL/GenBank/DDBJ databases">
        <authorList>
            <consortium name="Pathogen Informatics"/>
            <person name="Doyle S."/>
        </authorList>
    </citation>
    <scope>NUCLEOTIDE SEQUENCE [LARGE SCALE GENOMIC DNA]</scope>
    <source>
        <strain evidence="2 3">NCTC10738</strain>
    </source>
</reference>
<feature type="region of interest" description="Disordered" evidence="1">
    <location>
        <begin position="45"/>
        <end position="88"/>
    </location>
</feature>
<keyword evidence="3" id="KW-1185">Reference proteome</keyword>
<gene>
    <name evidence="2" type="ORF">NCTC10738_00461</name>
</gene>
<sequence length="189" mass="20677">MDNTLLRIMRLFTLLIAIGLLGNVYSGIASDATWKAFEQALPELSQQQDADKEPSSAVLSASLAQEPQSQESLHHKLGKHDAADREKMDGKVSLSHLSKLLRSEQGDQLYSAPGASQRCLSTAAPHDVAEPPYELAFEIAMPPAPVLSIGFAEQLPIEQYWTLKHPGAGLRLGGWKDANLRYRFSQQAA</sequence>
<feature type="compositionally biased region" description="Polar residues" evidence="1">
    <location>
        <begin position="57"/>
        <end position="71"/>
    </location>
</feature>
<protein>
    <submittedName>
        <fullName evidence="2">Uncharacterized protein</fullName>
    </submittedName>
</protein>
<accession>A0A379YSF4</accession>
<dbReference type="RefSeq" id="WP_107353254.1">
    <property type="nucleotide sequence ID" value="NZ_AP024617.1"/>
</dbReference>
<dbReference type="EMBL" id="UGYO01000001">
    <property type="protein sequence ID" value="SUI49607.1"/>
    <property type="molecule type" value="Genomic_DNA"/>
</dbReference>
<dbReference type="Proteomes" id="UP000254069">
    <property type="component" value="Unassembled WGS sequence"/>
</dbReference>
<proteinExistence type="predicted"/>
<evidence type="ECO:0000313" key="3">
    <source>
        <dbReference type="Proteomes" id="UP000254069"/>
    </source>
</evidence>
<evidence type="ECO:0000313" key="2">
    <source>
        <dbReference type="EMBL" id="SUI49607.1"/>
    </source>
</evidence>
<evidence type="ECO:0000256" key="1">
    <source>
        <dbReference type="SAM" id="MobiDB-lite"/>
    </source>
</evidence>
<feature type="compositionally biased region" description="Basic and acidic residues" evidence="1">
    <location>
        <begin position="79"/>
        <end position="88"/>
    </location>
</feature>
<organism evidence="2 3">
    <name type="scientific">Shewanella algae</name>
    <dbReference type="NCBI Taxonomy" id="38313"/>
    <lineage>
        <taxon>Bacteria</taxon>
        <taxon>Pseudomonadati</taxon>
        <taxon>Pseudomonadota</taxon>
        <taxon>Gammaproteobacteria</taxon>
        <taxon>Alteromonadales</taxon>
        <taxon>Shewanellaceae</taxon>
        <taxon>Shewanella</taxon>
    </lineage>
</organism>
<dbReference type="AlphaFoldDB" id="A0A379YSF4"/>
<name>A0A379YSF4_9GAMM</name>